<dbReference type="PROSITE" id="PS00149">
    <property type="entry name" value="SULFATASE_2"/>
    <property type="match status" value="1"/>
</dbReference>
<feature type="modified residue" description="3-oxoalanine (Ser)" evidence="4">
    <location>
        <position position="93"/>
    </location>
</feature>
<comment type="similarity">
    <text evidence="1">Belongs to the sulfatase family.</text>
</comment>
<protein>
    <submittedName>
        <fullName evidence="6">Arylsulfatase</fullName>
        <ecNumber evidence="6">3.1.6.1</ecNumber>
    </submittedName>
</protein>
<proteinExistence type="inferred from homology"/>
<dbReference type="InterPro" id="IPR024607">
    <property type="entry name" value="Sulfatase_CS"/>
</dbReference>
<dbReference type="PANTHER" id="PTHR45953">
    <property type="entry name" value="IDURONATE 2-SULFATASE"/>
    <property type="match status" value="1"/>
</dbReference>
<keyword evidence="3 6" id="KW-0378">Hydrolase</keyword>
<dbReference type="GO" id="GO:0046872">
    <property type="term" value="F:metal ion binding"/>
    <property type="evidence" value="ECO:0007669"/>
    <property type="project" value="UniProtKB-KW"/>
</dbReference>
<dbReference type="AlphaFoldDB" id="A0A9D1XAL4"/>
<dbReference type="Gene3D" id="3.40.720.10">
    <property type="entry name" value="Alkaline Phosphatase, subunit A"/>
    <property type="match status" value="1"/>
</dbReference>
<name>A0A9D1XAL4_9BACT</name>
<dbReference type="NCBIfam" id="NF010322">
    <property type="entry name" value="PRK13759.1"/>
    <property type="match status" value="1"/>
</dbReference>
<evidence type="ECO:0000259" key="5">
    <source>
        <dbReference type="Pfam" id="PF00884"/>
    </source>
</evidence>
<reference evidence="6" key="2">
    <citation type="submission" date="2021-04" db="EMBL/GenBank/DDBJ databases">
        <authorList>
            <person name="Gilroy R."/>
        </authorList>
    </citation>
    <scope>NUCLEOTIDE SEQUENCE</scope>
    <source>
        <strain evidence="6">ChiGjej6B6-14162</strain>
    </source>
</reference>
<dbReference type="EMBL" id="DXEL01000086">
    <property type="protein sequence ID" value="HIX75887.1"/>
    <property type="molecule type" value="Genomic_DNA"/>
</dbReference>
<dbReference type="PANTHER" id="PTHR45953:SF1">
    <property type="entry name" value="IDURONATE 2-SULFATASE"/>
    <property type="match status" value="1"/>
</dbReference>
<organism evidence="6 7">
    <name type="scientific">Candidatus Parabacteroides intestinipullorum</name>
    <dbReference type="NCBI Taxonomy" id="2838723"/>
    <lineage>
        <taxon>Bacteria</taxon>
        <taxon>Pseudomonadati</taxon>
        <taxon>Bacteroidota</taxon>
        <taxon>Bacteroidia</taxon>
        <taxon>Bacteroidales</taxon>
        <taxon>Tannerellaceae</taxon>
        <taxon>Parabacteroides</taxon>
    </lineage>
</organism>
<evidence type="ECO:0000313" key="6">
    <source>
        <dbReference type="EMBL" id="HIX75887.1"/>
    </source>
</evidence>
<evidence type="ECO:0000256" key="3">
    <source>
        <dbReference type="ARBA" id="ARBA00022801"/>
    </source>
</evidence>
<evidence type="ECO:0000256" key="2">
    <source>
        <dbReference type="ARBA" id="ARBA00022723"/>
    </source>
</evidence>
<dbReference type="GO" id="GO:0004065">
    <property type="term" value="F:arylsulfatase activity"/>
    <property type="evidence" value="ECO:0007669"/>
    <property type="project" value="UniProtKB-EC"/>
</dbReference>
<dbReference type="Pfam" id="PF00884">
    <property type="entry name" value="Sulfatase"/>
    <property type="match status" value="1"/>
</dbReference>
<accession>A0A9D1XAL4</accession>
<evidence type="ECO:0000256" key="1">
    <source>
        <dbReference type="ARBA" id="ARBA00008779"/>
    </source>
</evidence>
<dbReference type="GO" id="GO:0005737">
    <property type="term" value="C:cytoplasm"/>
    <property type="evidence" value="ECO:0007669"/>
    <property type="project" value="TreeGrafter"/>
</dbReference>
<dbReference type="Proteomes" id="UP000886740">
    <property type="component" value="Unassembled WGS sequence"/>
</dbReference>
<dbReference type="SUPFAM" id="SSF53649">
    <property type="entry name" value="Alkaline phosphatase-like"/>
    <property type="match status" value="1"/>
</dbReference>
<dbReference type="InterPro" id="IPR017850">
    <property type="entry name" value="Alkaline_phosphatase_core_sf"/>
</dbReference>
<evidence type="ECO:0000313" key="7">
    <source>
        <dbReference type="Proteomes" id="UP000886740"/>
    </source>
</evidence>
<comment type="PTM">
    <text evidence="4">The conversion to 3-oxoalanine (also known as C-formylglycine, FGly), of a serine or cysteine residue in prokaryotes and of a cysteine residue in eukaryotes, is critical for catalytic activity.</text>
</comment>
<sequence length="521" mass="59649">MQRRTFLKSTLQMGLAWQVDKSLGSEERPILDEKKVVAAPKADRPHILLIMTDQQRGDALGCMGNKAVRSPHLDRLAQEGVLFVNGYSSTPSSTPARAGLLTGMSPWHHGMLGYGQVAETYHYEMPRMLRDLGYYTMGIGKMHWAPQTNLHGFHATLLDESGRVESKDFISDYRKWFQVQAPGADPDKTGIGWNDHSAGVYQLEERLHPTAWTGKMACEVIRNYDSDQPLFLKVSFARPHSPYDPPQRYLDMYRDVDIPKPAKGDWCDKYSELKKVEDMPSDAAFANFGEEYACHSKKHYYANITFIDDQIGEIIRALKEKGMYDNALICFTSDHGDMMGDHYHWRKTYPYEGSTHIPYILKLPKSIKTVVPAGARLEYPVELRDFLPTFINVAGGVVPPDMDGRSLLSLLQSPKPEWRQYIDLEHSTCYSPDNYWCALTDGKIKYVWNFHNGSEQLFDLSKDRNEIHNCIDDVSYASVRKDMYERMVLHLSERGTDFVCDGRLVVRDQSLLYSPNYPKNK</sequence>
<gene>
    <name evidence="6" type="ORF">H9977_12770</name>
</gene>
<dbReference type="InterPro" id="IPR000917">
    <property type="entry name" value="Sulfatase_N"/>
</dbReference>
<feature type="domain" description="Sulfatase N-terminal" evidence="5">
    <location>
        <begin position="45"/>
        <end position="395"/>
    </location>
</feature>
<keyword evidence="2" id="KW-0479">Metal-binding</keyword>
<comment type="caution">
    <text evidence="6">The sequence shown here is derived from an EMBL/GenBank/DDBJ whole genome shotgun (WGS) entry which is preliminary data.</text>
</comment>
<dbReference type="PROSITE" id="PS00523">
    <property type="entry name" value="SULFATASE_1"/>
    <property type="match status" value="1"/>
</dbReference>
<reference evidence="6" key="1">
    <citation type="journal article" date="2021" name="PeerJ">
        <title>Extensive microbial diversity within the chicken gut microbiome revealed by metagenomics and culture.</title>
        <authorList>
            <person name="Gilroy R."/>
            <person name="Ravi A."/>
            <person name="Getino M."/>
            <person name="Pursley I."/>
            <person name="Horton D.L."/>
            <person name="Alikhan N.F."/>
            <person name="Baker D."/>
            <person name="Gharbi K."/>
            <person name="Hall N."/>
            <person name="Watson M."/>
            <person name="Adriaenssens E.M."/>
            <person name="Foster-Nyarko E."/>
            <person name="Jarju S."/>
            <person name="Secka A."/>
            <person name="Antonio M."/>
            <person name="Oren A."/>
            <person name="Chaudhuri R.R."/>
            <person name="La Ragione R."/>
            <person name="Hildebrand F."/>
            <person name="Pallen M.J."/>
        </authorList>
    </citation>
    <scope>NUCLEOTIDE SEQUENCE</scope>
    <source>
        <strain evidence="6">ChiGjej6B6-14162</strain>
    </source>
</reference>
<evidence type="ECO:0000256" key="4">
    <source>
        <dbReference type="PIRSR" id="PIRSR600917-52"/>
    </source>
</evidence>
<dbReference type="EC" id="3.1.6.1" evidence="6"/>